<evidence type="ECO:0000259" key="2">
    <source>
        <dbReference type="Pfam" id="PF02517"/>
    </source>
</evidence>
<keyword evidence="1" id="KW-0812">Transmembrane</keyword>
<evidence type="ECO:0000313" key="3">
    <source>
        <dbReference type="EMBL" id="NBG89346.1"/>
    </source>
</evidence>
<keyword evidence="1" id="KW-0472">Membrane</keyword>
<protein>
    <submittedName>
        <fullName evidence="3">CPBP family intramembrane metalloprotease</fullName>
    </submittedName>
</protein>
<dbReference type="GO" id="GO:0008237">
    <property type="term" value="F:metallopeptidase activity"/>
    <property type="evidence" value="ECO:0007669"/>
    <property type="project" value="UniProtKB-KW"/>
</dbReference>
<keyword evidence="3" id="KW-0482">Metalloprotease</keyword>
<keyword evidence="4" id="KW-1185">Reference proteome</keyword>
<sequence length="89" mass="10016">MLKKSQFNWLQGIYAFIGGIVLALLYEYTKSLWAPILMHIGWNATSLFIPQINSNFLLVAVLILSLAMLVGLFNKVKGGQRVFSSEVIR</sequence>
<dbReference type="EMBL" id="SUMG01000022">
    <property type="protein sequence ID" value="NBG89346.1"/>
    <property type="molecule type" value="Genomic_DNA"/>
</dbReference>
<name>A0AA43XMZ3_9CLOT</name>
<reference evidence="3 4" key="1">
    <citation type="submission" date="2019-04" db="EMBL/GenBank/DDBJ databases">
        <title>Isachenkonia alkalipeptolytica gen. nov. sp. nov. a new anaerobic, alkiliphilic organothrophic bacterium capable to reduce synthesized ferrihydrite isolated from a soda lake.</title>
        <authorList>
            <person name="Toshchakov S.V."/>
            <person name="Zavarzina D.G."/>
            <person name="Zhilina T.N."/>
            <person name="Kostrikina N.A."/>
            <person name="Kublanov I.V."/>
        </authorList>
    </citation>
    <scope>NUCLEOTIDE SEQUENCE [LARGE SCALE GENOMIC DNA]</scope>
    <source>
        <strain evidence="3 4">Z-1701</strain>
    </source>
</reference>
<evidence type="ECO:0000313" key="4">
    <source>
        <dbReference type="Proteomes" id="UP000449710"/>
    </source>
</evidence>
<dbReference type="AlphaFoldDB" id="A0AA43XMZ3"/>
<organism evidence="3 4">
    <name type="scientific">Isachenkonia alkalipeptolytica</name>
    <dbReference type="NCBI Taxonomy" id="2565777"/>
    <lineage>
        <taxon>Bacteria</taxon>
        <taxon>Bacillati</taxon>
        <taxon>Bacillota</taxon>
        <taxon>Clostridia</taxon>
        <taxon>Eubacteriales</taxon>
        <taxon>Clostridiaceae</taxon>
        <taxon>Isachenkonia</taxon>
    </lineage>
</organism>
<feature type="transmembrane region" description="Helical" evidence="1">
    <location>
        <begin position="7"/>
        <end position="26"/>
    </location>
</feature>
<dbReference type="GO" id="GO:0004175">
    <property type="term" value="F:endopeptidase activity"/>
    <property type="evidence" value="ECO:0007669"/>
    <property type="project" value="UniProtKB-ARBA"/>
</dbReference>
<dbReference type="RefSeq" id="WP_160722971.1">
    <property type="nucleotide sequence ID" value="NZ_SUMG01000022.1"/>
</dbReference>
<feature type="transmembrane region" description="Helical" evidence="1">
    <location>
        <begin position="56"/>
        <end position="73"/>
    </location>
</feature>
<feature type="domain" description="CAAX prenyl protease 2/Lysostaphin resistance protein A-like" evidence="2">
    <location>
        <begin position="8"/>
        <end position="44"/>
    </location>
</feature>
<proteinExistence type="predicted"/>
<accession>A0AA43XMZ3</accession>
<evidence type="ECO:0000256" key="1">
    <source>
        <dbReference type="SAM" id="Phobius"/>
    </source>
</evidence>
<dbReference type="Proteomes" id="UP000449710">
    <property type="component" value="Unassembled WGS sequence"/>
</dbReference>
<dbReference type="Pfam" id="PF02517">
    <property type="entry name" value="Rce1-like"/>
    <property type="match status" value="1"/>
</dbReference>
<dbReference type="InterPro" id="IPR003675">
    <property type="entry name" value="Rce1/LyrA-like_dom"/>
</dbReference>
<keyword evidence="3" id="KW-0378">Hydrolase</keyword>
<gene>
    <name evidence="3" type="ORF">ISALK_12675</name>
</gene>
<dbReference type="GO" id="GO:0080120">
    <property type="term" value="P:CAAX-box protein maturation"/>
    <property type="evidence" value="ECO:0007669"/>
    <property type="project" value="UniProtKB-ARBA"/>
</dbReference>
<comment type="caution">
    <text evidence="3">The sequence shown here is derived from an EMBL/GenBank/DDBJ whole genome shotgun (WGS) entry which is preliminary data.</text>
</comment>
<keyword evidence="1" id="KW-1133">Transmembrane helix</keyword>
<keyword evidence="3" id="KW-0645">Protease</keyword>